<evidence type="ECO:0000256" key="2">
    <source>
        <dbReference type="ARBA" id="ARBA00004922"/>
    </source>
</evidence>
<evidence type="ECO:0000256" key="4">
    <source>
        <dbReference type="ARBA" id="ARBA00022676"/>
    </source>
</evidence>
<dbReference type="GO" id="GO:0006493">
    <property type="term" value="P:protein O-linked glycosylation"/>
    <property type="evidence" value="ECO:0007669"/>
    <property type="project" value="TreeGrafter"/>
</dbReference>
<keyword evidence="9 12" id="KW-0333">Golgi apparatus</keyword>
<organism evidence="13">
    <name type="scientific">Phallusia mammillata</name>
    <dbReference type="NCBI Taxonomy" id="59560"/>
    <lineage>
        <taxon>Eukaryota</taxon>
        <taxon>Metazoa</taxon>
        <taxon>Chordata</taxon>
        <taxon>Tunicata</taxon>
        <taxon>Ascidiacea</taxon>
        <taxon>Phlebobranchia</taxon>
        <taxon>Ascidiidae</taxon>
        <taxon>Phallusia</taxon>
    </lineage>
</organism>
<keyword evidence="11" id="KW-0325">Glycoprotein</keyword>
<dbReference type="EMBL" id="LR783240">
    <property type="protein sequence ID" value="CAB3224886.1"/>
    <property type="molecule type" value="mRNA"/>
</dbReference>
<keyword evidence="10" id="KW-0472">Membrane</keyword>
<evidence type="ECO:0000256" key="10">
    <source>
        <dbReference type="ARBA" id="ARBA00023136"/>
    </source>
</evidence>
<name>A0A6F9D6T6_9ASCI</name>
<keyword evidence="5 13" id="KW-0808">Transferase</keyword>
<comment type="similarity">
    <text evidence="3 12">Belongs to the glycosyltransferase 31 family.</text>
</comment>
<protein>
    <recommendedName>
        <fullName evidence="12">Hexosyltransferase</fullName>
        <ecNumber evidence="12">2.4.1.-</ecNumber>
    </recommendedName>
</protein>
<evidence type="ECO:0000256" key="3">
    <source>
        <dbReference type="ARBA" id="ARBA00008661"/>
    </source>
</evidence>
<keyword evidence="7" id="KW-0735">Signal-anchor</keyword>
<gene>
    <name evidence="13" type="primary">B3gnt5-004</name>
</gene>
<keyword evidence="6" id="KW-0812">Transmembrane</keyword>
<evidence type="ECO:0000256" key="11">
    <source>
        <dbReference type="ARBA" id="ARBA00023180"/>
    </source>
</evidence>
<dbReference type="EC" id="2.4.1.-" evidence="12"/>
<comment type="subcellular location">
    <subcellularLocation>
        <location evidence="1 12">Golgi apparatus membrane</location>
        <topology evidence="1 12">Single-pass type II membrane protein</topology>
    </subcellularLocation>
</comment>
<proteinExistence type="evidence at transcript level"/>
<dbReference type="GO" id="GO:0000139">
    <property type="term" value="C:Golgi membrane"/>
    <property type="evidence" value="ECO:0007669"/>
    <property type="project" value="UniProtKB-SubCell"/>
</dbReference>
<dbReference type="PROSITE" id="PS51257">
    <property type="entry name" value="PROKAR_LIPOPROTEIN"/>
    <property type="match status" value="1"/>
</dbReference>
<dbReference type="Pfam" id="PF01762">
    <property type="entry name" value="Galactosyl_T"/>
    <property type="match status" value="1"/>
</dbReference>
<dbReference type="Gene3D" id="3.90.550.50">
    <property type="match status" value="1"/>
</dbReference>
<evidence type="ECO:0000256" key="12">
    <source>
        <dbReference type="RuleBase" id="RU363063"/>
    </source>
</evidence>
<evidence type="ECO:0000256" key="1">
    <source>
        <dbReference type="ARBA" id="ARBA00004323"/>
    </source>
</evidence>
<dbReference type="AlphaFoldDB" id="A0A6F9D6T6"/>
<sequence length="345" mass="39937">MARSMRDYYMLARKRKFVANFRLLTVAVFFWTGCLMCVPGLPYDAFGFIARKLYIPTDFTVYSANDSRIFMYPSLQFNYSINNPQTCSSDDIFLLIFVKTLPSHLEQRTAIRKSWGSATSEYFSPGKVKVLFMMGLENSFDSQLLQMENKVHQDIIQLKFVDSFHNLTVKLISQFKWVVKYCNNLRYVMTTDDDVYVNTNNLLQYLLCQSPNNLFVGCTHIGAAPIRNPSSKYYVNRKVYPGLYYPDYCTGSGYVLSFDALKDLHRYAMYVPMLYIDDVHSGILANAIGLSPVHNEWFLCEDKVSLTPHSLSHFITSHGHSPSNMLEMFHIARKFHHKHAPCYFT</sequence>
<dbReference type="FunFam" id="3.90.550.50:FF:000001">
    <property type="entry name" value="Hexosyltransferase"/>
    <property type="match status" value="1"/>
</dbReference>
<dbReference type="PANTHER" id="PTHR11214:SF283">
    <property type="entry name" value="N-ACETYLLACTOSAMINIDE BETA-1,3-N-ACETYLGLUCOSAMINYLTRANSFERASE 4-LIKE"/>
    <property type="match status" value="1"/>
</dbReference>
<evidence type="ECO:0000256" key="8">
    <source>
        <dbReference type="ARBA" id="ARBA00022989"/>
    </source>
</evidence>
<accession>A0A6F9D6T6</accession>
<keyword evidence="8" id="KW-1133">Transmembrane helix</keyword>
<comment type="pathway">
    <text evidence="2">Protein modification; protein glycosylation.</text>
</comment>
<keyword evidence="4 12" id="KW-0328">Glycosyltransferase</keyword>
<evidence type="ECO:0000256" key="5">
    <source>
        <dbReference type="ARBA" id="ARBA00022679"/>
    </source>
</evidence>
<dbReference type="PANTHER" id="PTHR11214">
    <property type="entry name" value="BETA-1,3-N-ACETYLGLUCOSAMINYLTRANSFERASE"/>
    <property type="match status" value="1"/>
</dbReference>
<dbReference type="InterPro" id="IPR002659">
    <property type="entry name" value="Glyco_trans_31"/>
</dbReference>
<dbReference type="GO" id="GO:0016758">
    <property type="term" value="F:hexosyltransferase activity"/>
    <property type="evidence" value="ECO:0007669"/>
    <property type="project" value="InterPro"/>
</dbReference>
<reference evidence="13" key="1">
    <citation type="submission" date="2020-04" db="EMBL/GenBank/DDBJ databases">
        <authorList>
            <person name="Neveu A P."/>
        </authorList>
    </citation>
    <scope>NUCLEOTIDE SEQUENCE</scope>
    <source>
        <tissue evidence="13">Whole embryo</tissue>
    </source>
</reference>
<evidence type="ECO:0000256" key="9">
    <source>
        <dbReference type="ARBA" id="ARBA00023034"/>
    </source>
</evidence>
<evidence type="ECO:0000256" key="7">
    <source>
        <dbReference type="ARBA" id="ARBA00022968"/>
    </source>
</evidence>
<evidence type="ECO:0000313" key="13">
    <source>
        <dbReference type="EMBL" id="CAB3224886.1"/>
    </source>
</evidence>
<evidence type="ECO:0000256" key="6">
    <source>
        <dbReference type="ARBA" id="ARBA00022692"/>
    </source>
</evidence>